<dbReference type="SUPFAM" id="SSF47473">
    <property type="entry name" value="EF-hand"/>
    <property type="match status" value="1"/>
</dbReference>
<proteinExistence type="predicted"/>
<dbReference type="RefSeq" id="WP_254294677.1">
    <property type="nucleotide sequence ID" value="NZ_JAMLDX010000012.1"/>
</dbReference>
<dbReference type="InterPro" id="IPR018247">
    <property type="entry name" value="EF_Hand_1_Ca_BS"/>
</dbReference>
<reference evidence="2" key="1">
    <citation type="submission" date="2022-05" db="EMBL/GenBank/DDBJ databases">
        <title>Sphingomonas sp. strain MG17 Genome sequencing and assembly.</title>
        <authorList>
            <person name="Kim I."/>
        </authorList>
    </citation>
    <scope>NUCLEOTIDE SEQUENCE</scope>
    <source>
        <strain evidence="2">MG17</strain>
    </source>
</reference>
<gene>
    <name evidence="2" type="ORF">M9978_15265</name>
</gene>
<dbReference type="AlphaFoldDB" id="A0A9X2KMG4"/>
<dbReference type="GO" id="GO:0005509">
    <property type="term" value="F:calcium ion binding"/>
    <property type="evidence" value="ECO:0007669"/>
    <property type="project" value="InterPro"/>
</dbReference>
<comment type="caution">
    <text evidence="2">The sequence shown here is derived from an EMBL/GenBank/DDBJ whole genome shotgun (WGS) entry which is preliminary data.</text>
</comment>
<keyword evidence="2" id="KW-0808">Transferase</keyword>
<dbReference type="Pfam" id="PF13202">
    <property type="entry name" value="EF-hand_5"/>
    <property type="match status" value="1"/>
</dbReference>
<evidence type="ECO:0000313" key="3">
    <source>
        <dbReference type="Proteomes" id="UP001139451"/>
    </source>
</evidence>
<dbReference type="GO" id="GO:0016301">
    <property type="term" value="F:kinase activity"/>
    <property type="evidence" value="ECO:0007669"/>
    <property type="project" value="UniProtKB-KW"/>
</dbReference>
<dbReference type="InterPro" id="IPR011992">
    <property type="entry name" value="EF-hand-dom_pair"/>
</dbReference>
<name>A0A9X2KMG4_9SPHN</name>
<dbReference type="InterPro" id="IPR002048">
    <property type="entry name" value="EF_hand_dom"/>
</dbReference>
<dbReference type="Gene3D" id="1.10.238.10">
    <property type="entry name" value="EF-hand"/>
    <property type="match status" value="1"/>
</dbReference>
<evidence type="ECO:0000313" key="2">
    <source>
        <dbReference type="EMBL" id="MCP3731785.1"/>
    </source>
</evidence>
<accession>A0A9X2KMG4</accession>
<evidence type="ECO:0000259" key="1">
    <source>
        <dbReference type="PROSITE" id="PS50222"/>
    </source>
</evidence>
<dbReference type="PROSITE" id="PS00018">
    <property type="entry name" value="EF_HAND_1"/>
    <property type="match status" value="1"/>
</dbReference>
<protein>
    <submittedName>
        <fullName evidence="2">Histidine kinase</fullName>
    </submittedName>
</protein>
<keyword evidence="3" id="KW-1185">Reference proteome</keyword>
<feature type="domain" description="EF-hand" evidence="1">
    <location>
        <begin position="85"/>
        <end position="121"/>
    </location>
</feature>
<dbReference type="Proteomes" id="UP001139451">
    <property type="component" value="Unassembled WGS sequence"/>
</dbReference>
<sequence>MWRYFAGGVAALLMAGAGVFLFQSRAAPEALPPAPPAAQVGNGSEAVDEALPALARIPRASDRTREQKRFDRYDKDRSDGITLAELMEPRRKAFAKLDRDRDGRLSFEEWAVRGMTRFAGADVDKSAVLSRAEFATTAPKRKAAAAPKCDCREAVAKALAEAEE</sequence>
<dbReference type="EMBL" id="JAMLDX010000012">
    <property type="protein sequence ID" value="MCP3731785.1"/>
    <property type="molecule type" value="Genomic_DNA"/>
</dbReference>
<organism evidence="2 3">
    <name type="scientific">Sphingomonas tagetis</name>
    <dbReference type="NCBI Taxonomy" id="2949092"/>
    <lineage>
        <taxon>Bacteria</taxon>
        <taxon>Pseudomonadati</taxon>
        <taxon>Pseudomonadota</taxon>
        <taxon>Alphaproteobacteria</taxon>
        <taxon>Sphingomonadales</taxon>
        <taxon>Sphingomonadaceae</taxon>
        <taxon>Sphingomonas</taxon>
    </lineage>
</organism>
<dbReference type="PROSITE" id="PS50222">
    <property type="entry name" value="EF_HAND_2"/>
    <property type="match status" value="1"/>
</dbReference>
<keyword evidence="2" id="KW-0418">Kinase</keyword>